<organism evidence="1 2">
    <name type="scientific">Lactuca sativa</name>
    <name type="common">Garden lettuce</name>
    <dbReference type="NCBI Taxonomy" id="4236"/>
    <lineage>
        <taxon>Eukaryota</taxon>
        <taxon>Viridiplantae</taxon>
        <taxon>Streptophyta</taxon>
        <taxon>Embryophyta</taxon>
        <taxon>Tracheophyta</taxon>
        <taxon>Spermatophyta</taxon>
        <taxon>Magnoliopsida</taxon>
        <taxon>eudicotyledons</taxon>
        <taxon>Gunneridae</taxon>
        <taxon>Pentapetalae</taxon>
        <taxon>asterids</taxon>
        <taxon>campanulids</taxon>
        <taxon>Asterales</taxon>
        <taxon>Asteraceae</taxon>
        <taxon>Cichorioideae</taxon>
        <taxon>Cichorieae</taxon>
        <taxon>Lactucinae</taxon>
        <taxon>Lactuca</taxon>
    </lineage>
</organism>
<reference evidence="1 2" key="1">
    <citation type="journal article" date="2017" name="Nat. Commun.">
        <title>Genome assembly with in vitro proximity ligation data and whole-genome triplication in lettuce.</title>
        <authorList>
            <person name="Reyes-Chin-Wo S."/>
            <person name="Wang Z."/>
            <person name="Yang X."/>
            <person name="Kozik A."/>
            <person name="Arikit S."/>
            <person name="Song C."/>
            <person name="Xia L."/>
            <person name="Froenicke L."/>
            <person name="Lavelle D.O."/>
            <person name="Truco M.J."/>
            <person name="Xia R."/>
            <person name="Zhu S."/>
            <person name="Xu C."/>
            <person name="Xu H."/>
            <person name="Xu X."/>
            <person name="Cox K."/>
            <person name="Korf I."/>
            <person name="Meyers B.C."/>
            <person name="Michelmore R.W."/>
        </authorList>
    </citation>
    <scope>NUCLEOTIDE SEQUENCE [LARGE SCALE GENOMIC DNA]</scope>
    <source>
        <strain evidence="2">cv. Salinas</strain>
        <tissue evidence="1">Seedlings</tissue>
    </source>
</reference>
<evidence type="ECO:0000313" key="2">
    <source>
        <dbReference type="Proteomes" id="UP000235145"/>
    </source>
</evidence>
<comment type="caution">
    <text evidence="1">The sequence shown here is derived from an EMBL/GenBank/DDBJ whole genome shotgun (WGS) entry which is preliminary data.</text>
</comment>
<name>A0A9R1XR68_LACSA</name>
<sequence length="124" mass="14668">MVPTIILNTAWIISKEARRNCWNLLKKTHILKQAAMEFCSSNQSSFDNDEEEIIQMLGIRKIPDEINIHPPSSILKLRKEWLVQLRKLLQLQRKKTRICTGCNQYVNHNWRTCKVRLARESKQP</sequence>
<evidence type="ECO:0000313" key="1">
    <source>
        <dbReference type="EMBL" id="KAJ0222429.1"/>
    </source>
</evidence>
<keyword evidence="2" id="KW-1185">Reference proteome</keyword>
<accession>A0A9R1XR68</accession>
<protein>
    <submittedName>
        <fullName evidence="1">Uncharacterized protein</fullName>
    </submittedName>
</protein>
<dbReference type="AlphaFoldDB" id="A0A9R1XR68"/>
<proteinExistence type="predicted"/>
<gene>
    <name evidence="1" type="ORF">LSAT_V11C200055320</name>
</gene>
<dbReference type="EMBL" id="NBSK02000002">
    <property type="protein sequence ID" value="KAJ0222429.1"/>
    <property type="molecule type" value="Genomic_DNA"/>
</dbReference>
<dbReference type="Proteomes" id="UP000235145">
    <property type="component" value="Unassembled WGS sequence"/>
</dbReference>